<feature type="transmembrane region" description="Helical" evidence="11">
    <location>
        <begin position="218"/>
        <end position="238"/>
    </location>
</feature>
<evidence type="ECO:0000256" key="11">
    <source>
        <dbReference type="SAM" id="Phobius"/>
    </source>
</evidence>
<evidence type="ECO:0000256" key="6">
    <source>
        <dbReference type="ARBA" id="ARBA00022692"/>
    </source>
</evidence>
<dbReference type="InterPro" id="IPR040690">
    <property type="entry name" value="FtsX_ECD"/>
</dbReference>
<dbReference type="InterPro" id="IPR003838">
    <property type="entry name" value="ABC3_permease_C"/>
</dbReference>
<keyword evidence="8 10" id="KW-0472">Membrane</keyword>
<dbReference type="InterPro" id="IPR004513">
    <property type="entry name" value="FtsX"/>
</dbReference>
<evidence type="ECO:0000256" key="4">
    <source>
        <dbReference type="ARBA" id="ARBA00022475"/>
    </source>
</evidence>
<evidence type="ECO:0000256" key="7">
    <source>
        <dbReference type="ARBA" id="ARBA00022989"/>
    </source>
</evidence>
<dbReference type="PATRIC" id="fig|1618436.3.peg.1535"/>
<evidence type="ECO:0000256" key="3">
    <source>
        <dbReference type="ARBA" id="ARBA00021907"/>
    </source>
</evidence>
<evidence type="ECO:0000256" key="2">
    <source>
        <dbReference type="ARBA" id="ARBA00007379"/>
    </source>
</evidence>
<reference evidence="14 15" key="1">
    <citation type="journal article" date="2015" name="Nature">
        <title>rRNA introns, odd ribosomes, and small enigmatic genomes across a large radiation of phyla.</title>
        <authorList>
            <person name="Brown C.T."/>
            <person name="Hug L.A."/>
            <person name="Thomas B.C."/>
            <person name="Sharon I."/>
            <person name="Castelle C.J."/>
            <person name="Singh A."/>
            <person name="Wilkins M.J."/>
            <person name="Williams K.H."/>
            <person name="Banfield J.F."/>
        </authorList>
    </citation>
    <scope>NUCLEOTIDE SEQUENCE [LARGE SCALE GENOMIC DNA]</scope>
</reference>
<evidence type="ECO:0000256" key="9">
    <source>
        <dbReference type="ARBA" id="ARBA00023306"/>
    </source>
</evidence>
<dbReference type="STRING" id="1618436.UV59_C0048G0004"/>
<feature type="domain" description="ABC3 transporter permease C-terminal" evidence="12">
    <location>
        <begin position="168"/>
        <end position="280"/>
    </location>
</feature>
<comment type="caution">
    <text evidence="14">The sequence shown here is derived from an EMBL/GenBank/DDBJ whole genome shotgun (WGS) entry which is preliminary data.</text>
</comment>
<evidence type="ECO:0000256" key="5">
    <source>
        <dbReference type="ARBA" id="ARBA00022618"/>
    </source>
</evidence>
<keyword evidence="7 11" id="KW-1133">Transmembrane helix</keyword>
<feature type="transmembrane region" description="Helical" evidence="11">
    <location>
        <begin position="21"/>
        <end position="49"/>
    </location>
</feature>
<dbReference type="EMBL" id="LCFB01000048">
    <property type="protein sequence ID" value="KKS83165.1"/>
    <property type="molecule type" value="Genomic_DNA"/>
</dbReference>
<dbReference type="GO" id="GO:0051301">
    <property type="term" value="P:cell division"/>
    <property type="evidence" value="ECO:0007669"/>
    <property type="project" value="UniProtKB-KW"/>
</dbReference>
<feature type="domain" description="FtsX extracellular" evidence="13">
    <location>
        <begin position="54"/>
        <end position="145"/>
    </location>
</feature>
<dbReference type="Proteomes" id="UP000034543">
    <property type="component" value="Unassembled WGS sequence"/>
</dbReference>
<dbReference type="PANTHER" id="PTHR47755:SF1">
    <property type="entry name" value="CELL DIVISION PROTEIN FTSX"/>
    <property type="match status" value="1"/>
</dbReference>
<sequence>MSIRRNTWKHIRRSPYQAFAAISVMTLTFLVGGLFVLLSIGSSVVLNYFEQKPQITVFFTDEKSEEDITALEDTLKNNEKVAAVKYISKDEALEIYKQQFQKDPLLLEMVSADILPASLEVSAEKIEYLRELADSLKSESGIEEVVYQQEVVDLLLAWTNTIRTLGILLVVFLGFVTLFTIITVISMKIALKRKEIEILQLVGASPWYIRGPFILEGALYGMIGALIGWAGNVGLLIYSSQFLQTLFVGIPLFPVPNLFYAAFLGALLSVGMLLGVFASSLALLRYLR</sequence>
<feature type="transmembrane region" description="Helical" evidence="11">
    <location>
        <begin position="165"/>
        <end position="185"/>
    </location>
</feature>
<evidence type="ECO:0000259" key="12">
    <source>
        <dbReference type="Pfam" id="PF02687"/>
    </source>
</evidence>
<proteinExistence type="inferred from homology"/>
<evidence type="ECO:0000313" key="15">
    <source>
        <dbReference type="Proteomes" id="UP000034543"/>
    </source>
</evidence>
<keyword evidence="9 10" id="KW-0131">Cell cycle</keyword>
<dbReference type="Pfam" id="PF02687">
    <property type="entry name" value="FtsX"/>
    <property type="match status" value="1"/>
</dbReference>
<comment type="subcellular location">
    <subcellularLocation>
        <location evidence="1">Cell membrane</location>
        <topology evidence="1">Multi-pass membrane protein</topology>
    </subcellularLocation>
</comment>
<keyword evidence="5 10" id="KW-0132">Cell division</keyword>
<evidence type="ECO:0000313" key="14">
    <source>
        <dbReference type="EMBL" id="KKS83165.1"/>
    </source>
</evidence>
<dbReference type="GO" id="GO:0005886">
    <property type="term" value="C:plasma membrane"/>
    <property type="evidence" value="ECO:0007669"/>
    <property type="project" value="UniProtKB-SubCell"/>
</dbReference>
<evidence type="ECO:0000256" key="8">
    <source>
        <dbReference type="ARBA" id="ARBA00023136"/>
    </source>
</evidence>
<dbReference type="PANTHER" id="PTHR47755">
    <property type="entry name" value="CELL DIVISION PROTEIN FTSX"/>
    <property type="match status" value="1"/>
</dbReference>
<dbReference type="PIRSF" id="PIRSF003097">
    <property type="entry name" value="FtsX"/>
    <property type="match status" value="1"/>
</dbReference>
<accession>A0A0G1CBY1</accession>
<evidence type="ECO:0000256" key="1">
    <source>
        <dbReference type="ARBA" id="ARBA00004651"/>
    </source>
</evidence>
<protein>
    <recommendedName>
        <fullName evidence="3 10">Cell division protein FtsX</fullName>
    </recommendedName>
</protein>
<feature type="transmembrane region" description="Helical" evidence="11">
    <location>
        <begin position="258"/>
        <end position="284"/>
    </location>
</feature>
<keyword evidence="4 10" id="KW-1003">Cell membrane</keyword>
<dbReference type="Pfam" id="PF18075">
    <property type="entry name" value="FtsX_ECD"/>
    <property type="match status" value="1"/>
</dbReference>
<evidence type="ECO:0000256" key="10">
    <source>
        <dbReference type="PIRNR" id="PIRNR003097"/>
    </source>
</evidence>
<evidence type="ECO:0000259" key="13">
    <source>
        <dbReference type="Pfam" id="PF18075"/>
    </source>
</evidence>
<dbReference type="AlphaFoldDB" id="A0A0G1CBY1"/>
<name>A0A0G1CBY1_9BACT</name>
<organism evidence="14 15">
    <name type="scientific">Candidatus Gottesmanbacteria bacterium GW2011_GWA1_43_11</name>
    <dbReference type="NCBI Taxonomy" id="1618436"/>
    <lineage>
        <taxon>Bacteria</taxon>
        <taxon>Candidatus Gottesmaniibacteriota</taxon>
    </lineage>
</organism>
<comment type="similarity">
    <text evidence="2 10">Belongs to the ABC-4 integral membrane protein family. FtsX subfamily.</text>
</comment>
<keyword evidence="6 11" id="KW-0812">Transmembrane</keyword>
<gene>
    <name evidence="14" type="ORF">UV59_C0048G0004</name>
</gene>
<dbReference type="Gene3D" id="3.30.70.3040">
    <property type="match status" value="1"/>
</dbReference>